<dbReference type="InterPro" id="IPR039556">
    <property type="entry name" value="ICL/PEPM"/>
</dbReference>
<evidence type="ECO:0000313" key="2">
    <source>
        <dbReference type="Proteomes" id="UP000827724"/>
    </source>
</evidence>
<dbReference type="PANTHER" id="PTHR42905">
    <property type="entry name" value="PHOSPHOENOLPYRUVATE CARBOXYLASE"/>
    <property type="match status" value="1"/>
</dbReference>
<name>A0A9P8U012_9HYPO</name>
<reference evidence="1" key="1">
    <citation type="submission" date="2021-08" db="EMBL/GenBank/DDBJ databases">
        <title>Chromosome-Level Trichoderma cornu-damae using Hi-C Data.</title>
        <authorList>
            <person name="Kim C.S."/>
        </authorList>
    </citation>
    <scope>NUCLEOTIDE SEQUENCE</scope>
    <source>
        <strain evidence="1">KA19-0412C</strain>
    </source>
</reference>
<dbReference type="GO" id="GO:0003824">
    <property type="term" value="F:catalytic activity"/>
    <property type="evidence" value="ECO:0007669"/>
    <property type="project" value="InterPro"/>
</dbReference>
<accession>A0A9P8U012</accession>
<organism evidence="1 2">
    <name type="scientific">Trichoderma cornu-damae</name>
    <dbReference type="NCBI Taxonomy" id="654480"/>
    <lineage>
        <taxon>Eukaryota</taxon>
        <taxon>Fungi</taxon>
        <taxon>Dikarya</taxon>
        <taxon>Ascomycota</taxon>
        <taxon>Pezizomycotina</taxon>
        <taxon>Sordariomycetes</taxon>
        <taxon>Hypocreomycetidae</taxon>
        <taxon>Hypocreales</taxon>
        <taxon>Hypocreaceae</taxon>
        <taxon>Trichoderma</taxon>
    </lineage>
</organism>
<dbReference type="OrthoDB" id="429143at2759"/>
<evidence type="ECO:0000313" key="1">
    <source>
        <dbReference type="EMBL" id="KAH6611539.1"/>
    </source>
</evidence>
<gene>
    <name evidence="1" type="ORF">Trco_001559</name>
</gene>
<dbReference type="Proteomes" id="UP000827724">
    <property type="component" value="Unassembled WGS sequence"/>
</dbReference>
<dbReference type="SUPFAM" id="SSF51621">
    <property type="entry name" value="Phosphoenolpyruvate/pyruvate domain"/>
    <property type="match status" value="1"/>
</dbReference>
<dbReference type="Gene3D" id="3.20.20.60">
    <property type="entry name" value="Phosphoenolpyruvate-binding domains"/>
    <property type="match status" value="1"/>
</dbReference>
<sequence>MASINQSAQTLKALHKPGSPLVLPNVWDVSSLHAIVSLNSASSTPVKALATASWAIAASLGIEDEELTMVQNLEAISKMAPAAERAGLPLSVDLQDGYGDLIIAVVTAAVEYGAAGANIEDGIPSAGFGRGISGSLYNLQDQVARLRRALDAAEDAGAPDFVLNARCDVFRLDASPDLSYETRLAEAVKRGKAYLEAGAATVFFWGGPGQGLTGDTVKTLVKELDGRVAVMLSGAPGSLTTADLAKLGVARISVGPSLYLAALDAVKAAATRMLSGGGLAVL</sequence>
<dbReference type="InterPro" id="IPR040442">
    <property type="entry name" value="Pyrv_kinase-like_dom_sf"/>
</dbReference>
<proteinExistence type="predicted"/>
<dbReference type="AlphaFoldDB" id="A0A9P8U012"/>
<dbReference type="InterPro" id="IPR015813">
    <property type="entry name" value="Pyrv/PenolPyrv_kinase-like_dom"/>
</dbReference>
<dbReference type="Pfam" id="PF13714">
    <property type="entry name" value="PEP_mutase"/>
    <property type="match status" value="1"/>
</dbReference>
<keyword evidence="2" id="KW-1185">Reference proteome</keyword>
<evidence type="ECO:0008006" key="3">
    <source>
        <dbReference type="Google" id="ProtNLM"/>
    </source>
</evidence>
<dbReference type="PANTHER" id="PTHR42905:SF16">
    <property type="entry name" value="CARBOXYPHOSPHONOENOLPYRUVATE PHOSPHONOMUTASE-LIKE PROTEIN (AFU_ORTHOLOGUE AFUA_5G07230)"/>
    <property type="match status" value="1"/>
</dbReference>
<comment type="caution">
    <text evidence="1">The sequence shown here is derived from an EMBL/GenBank/DDBJ whole genome shotgun (WGS) entry which is preliminary data.</text>
</comment>
<protein>
    <recommendedName>
        <fullName evidence="3">Phosphoenolpyruvate/pyruvate domain-containing protein</fullName>
    </recommendedName>
</protein>
<dbReference type="CDD" id="cd00377">
    <property type="entry name" value="ICL_PEPM"/>
    <property type="match status" value="1"/>
</dbReference>
<dbReference type="EMBL" id="JAIWOZ010000001">
    <property type="protein sequence ID" value="KAH6611539.1"/>
    <property type="molecule type" value="Genomic_DNA"/>
</dbReference>